<feature type="domain" description="Ribonuclease H1 N-terminal" evidence="1">
    <location>
        <begin position="5"/>
        <end position="47"/>
    </location>
</feature>
<dbReference type="EMBL" id="JARKIE010000107">
    <property type="protein sequence ID" value="KAJ7683548.1"/>
    <property type="molecule type" value="Genomic_DNA"/>
</dbReference>
<sequence>MSKHKFYIIKKGDLDGEAIYSHWELAKLHVLGASNVSHKSCKTWEEALTIWVCNCHQHHGHSTIAPPPYETTQPASLWVPPPTPVCMPASPAHASVSPPLCTPLRMPTSPVHAPVSLCIPVHMPVSLHNPGKLYRVAGSPHVFVIWAAAEAELQSTGATNVLVGTLEQVEDNNGGTSSRYYLVFGSPHVQINRADVMGELTSIGVAGLLVGDTLAKVEP</sequence>
<proteinExistence type="predicted"/>
<dbReference type="InterPro" id="IPR011320">
    <property type="entry name" value="RNase_H1_N"/>
</dbReference>
<gene>
    <name evidence="2" type="ORF">B0H17DRAFT_1137675</name>
</gene>
<dbReference type="AlphaFoldDB" id="A0AAD7GAK9"/>
<dbReference type="Proteomes" id="UP001221757">
    <property type="component" value="Unassembled WGS sequence"/>
</dbReference>
<dbReference type="Pfam" id="PF01693">
    <property type="entry name" value="Cauli_VI"/>
    <property type="match status" value="1"/>
</dbReference>
<name>A0AAD7GAK9_MYCRO</name>
<organism evidence="2 3">
    <name type="scientific">Mycena rosella</name>
    <name type="common">Pink bonnet</name>
    <name type="synonym">Agaricus rosellus</name>
    <dbReference type="NCBI Taxonomy" id="1033263"/>
    <lineage>
        <taxon>Eukaryota</taxon>
        <taxon>Fungi</taxon>
        <taxon>Dikarya</taxon>
        <taxon>Basidiomycota</taxon>
        <taxon>Agaricomycotina</taxon>
        <taxon>Agaricomycetes</taxon>
        <taxon>Agaricomycetidae</taxon>
        <taxon>Agaricales</taxon>
        <taxon>Marasmiineae</taxon>
        <taxon>Mycenaceae</taxon>
        <taxon>Mycena</taxon>
    </lineage>
</organism>
<dbReference type="Gene3D" id="3.40.970.10">
    <property type="entry name" value="Ribonuclease H1, N-terminal domain"/>
    <property type="match status" value="1"/>
</dbReference>
<reference evidence="2" key="1">
    <citation type="submission" date="2023-03" db="EMBL/GenBank/DDBJ databases">
        <title>Massive genome expansion in bonnet fungi (Mycena s.s.) driven by repeated elements and novel gene families across ecological guilds.</title>
        <authorList>
            <consortium name="Lawrence Berkeley National Laboratory"/>
            <person name="Harder C.B."/>
            <person name="Miyauchi S."/>
            <person name="Viragh M."/>
            <person name="Kuo A."/>
            <person name="Thoen E."/>
            <person name="Andreopoulos B."/>
            <person name="Lu D."/>
            <person name="Skrede I."/>
            <person name="Drula E."/>
            <person name="Henrissat B."/>
            <person name="Morin E."/>
            <person name="Kohler A."/>
            <person name="Barry K."/>
            <person name="LaButti K."/>
            <person name="Morin E."/>
            <person name="Salamov A."/>
            <person name="Lipzen A."/>
            <person name="Mereny Z."/>
            <person name="Hegedus B."/>
            <person name="Baldrian P."/>
            <person name="Stursova M."/>
            <person name="Weitz H."/>
            <person name="Taylor A."/>
            <person name="Grigoriev I.V."/>
            <person name="Nagy L.G."/>
            <person name="Martin F."/>
            <person name="Kauserud H."/>
        </authorList>
    </citation>
    <scope>NUCLEOTIDE SEQUENCE</scope>
    <source>
        <strain evidence="2">CBHHK067</strain>
    </source>
</reference>
<dbReference type="InterPro" id="IPR037056">
    <property type="entry name" value="RNase_H1_N_sf"/>
</dbReference>
<comment type="caution">
    <text evidence="2">The sequence shown here is derived from an EMBL/GenBank/DDBJ whole genome shotgun (WGS) entry which is preliminary data.</text>
</comment>
<evidence type="ECO:0000313" key="3">
    <source>
        <dbReference type="Proteomes" id="UP001221757"/>
    </source>
</evidence>
<protein>
    <recommendedName>
        <fullName evidence="1">Ribonuclease H1 N-terminal domain-containing protein</fullName>
    </recommendedName>
</protein>
<dbReference type="SUPFAM" id="SSF55658">
    <property type="entry name" value="L9 N-domain-like"/>
    <property type="match status" value="1"/>
</dbReference>
<keyword evidence="3" id="KW-1185">Reference proteome</keyword>
<dbReference type="InterPro" id="IPR009027">
    <property type="entry name" value="Ribosomal_bL9/RNase_H1_N"/>
</dbReference>
<accession>A0AAD7GAK9</accession>
<evidence type="ECO:0000313" key="2">
    <source>
        <dbReference type="EMBL" id="KAJ7683548.1"/>
    </source>
</evidence>
<evidence type="ECO:0000259" key="1">
    <source>
        <dbReference type="Pfam" id="PF01693"/>
    </source>
</evidence>